<dbReference type="Proteomes" id="UP000223968">
    <property type="component" value="Unassembled WGS sequence"/>
</dbReference>
<proteinExistence type="predicted"/>
<name>A0A2B7XVQ8_9EURO</name>
<comment type="caution">
    <text evidence="1">The sequence shown here is derived from an EMBL/GenBank/DDBJ whole genome shotgun (WGS) entry which is preliminary data.</text>
</comment>
<sequence>MSASLPPLEFEVDGLYILLCDQGSTYTFHWMFYLAKTPGSGVIYRLINVNPADHKTWTYDTSATENVNETYTIYVALQIGSMEPALHEALGDRLAEVDTRYSNHFHTAMTCRVWALEALVDLDELGYIKLTRDTTDIEREAVSAAMVNKSSQACRIFKSRGADI</sequence>
<organism evidence="1 2">
    <name type="scientific">Helicocarpus griseus UAMH5409</name>
    <dbReference type="NCBI Taxonomy" id="1447875"/>
    <lineage>
        <taxon>Eukaryota</taxon>
        <taxon>Fungi</taxon>
        <taxon>Dikarya</taxon>
        <taxon>Ascomycota</taxon>
        <taxon>Pezizomycotina</taxon>
        <taxon>Eurotiomycetes</taxon>
        <taxon>Eurotiomycetidae</taxon>
        <taxon>Onygenales</taxon>
        <taxon>Ajellomycetaceae</taxon>
        <taxon>Helicocarpus</taxon>
    </lineage>
</organism>
<dbReference type="OrthoDB" id="3016366at2759"/>
<reference evidence="1 2" key="1">
    <citation type="submission" date="2017-10" db="EMBL/GenBank/DDBJ databases">
        <title>Comparative genomics in systemic dimorphic fungi from Ajellomycetaceae.</title>
        <authorList>
            <person name="Munoz J.F."/>
            <person name="Mcewen J.G."/>
            <person name="Clay O.K."/>
            <person name="Cuomo C.A."/>
        </authorList>
    </citation>
    <scope>NUCLEOTIDE SEQUENCE [LARGE SCALE GENOMIC DNA]</scope>
    <source>
        <strain evidence="1 2">UAMH5409</strain>
    </source>
</reference>
<gene>
    <name evidence="1" type="ORF">AJ79_03973</name>
</gene>
<keyword evidence="2" id="KW-1185">Reference proteome</keyword>
<dbReference type="AlphaFoldDB" id="A0A2B7XVQ8"/>
<evidence type="ECO:0000313" key="1">
    <source>
        <dbReference type="EMBL" id="PGH12873.1"/>
    </source>
</evidence>
<dbReference type="EMBL" id="PDNB01000052">
    <property type="protein sequence ID" value="PGH12873.1"/>
    <property type="molecule type" value="Genomic_DNA"/>
</dbReference>
<accession>A0A2B7XVQ8</accession>
<protein>
    <submittedName>
        <fullName evidence="1">Uncharacterized protein</fullName>
    </submittedName>
</protein>
<evidence type="ECO:0000313" key="2">
    <source>
        <dbReference type="Proteomes" id="UP000223968"/>
    </source>
</evidence>